<organism evidence="9 10">
    <name type="scientific">candidate division TA06 bacterium SM23_40</name>
    <dbReference type="NCBI Taxonomy" id="1703774"/>
    <lineage>
        <taxon>Bacteria</taxon>
        <taxon>Bacteria division TA06</taxon>
    </lineage>
</organism>
<dbReference type="EC" id="1.16.3.2" evidence="7"/>
<dbReference type="GO" id="GO:0006826">
    <property type="term" value="P:iron ion transport"/>
    <property type="evidence" value="ECO:0007669"/>
    <property type="project" value="InterPro"/>
</dbReference>
<comment type="similarity">
    <text evidence="1 7">Belongs to the ferritin family. Prokaryotic subfamily.</text>
</comment>
<dbReference type="GO" id="GO:0008199">
    <property type="term" value="F:ferric iron binding"/>
    <property type="evidence" value="ECO:0007669"/>
    <property type="project" value="InterPro"/>
</dbReference>
<evidence type="ECO:0000256" key="4">
    <source>
        <dbReference type="ARBA" id="ARBA00023002"/>
    </source>
</evidence>
<name>A0A0S8G4G0_UNCT6</name>
<evidence type="ECO:0000256" key="3">
    <source>
        <dbReference type="ARBA" id="ARBA00022723"/>
    </source>
</evidence>
<keyword evidence="3 6" id="KW-0479">Metal-binding</keyword>
<sequence>MIKKKIRDAFNEQIQHELYSAYLYLSMAAYCHSIGLDGMAQWLRVQTMEEMTHAMKFFDHIIERDGKVELLPIKKPKITWKSPLEGFQDAYKHEQFITGRINELVKLSNAEKDYASNSLLQWFVDEQVEEEASASKVVQQLEMVGDSGNGLLMLDRELGQRTFTWPTAKEGEGE</sequence>
<evidence type="ECO:0000256" key="2">
    <source>
        <dbReference type="ARBA" id="ARBA00022434"/>
    </source>
</evidence>
<dbReference type="InterPro" id="IPR041719">
    <property type="entry name" value="Ferritin_prok"/>
</dbReference>
<dbReference type="InterPro" id="IPR009078">
    <property type="entry name" value="Ferritin-like_SF"/>
</dbReference>
<feature type="binding site" evidence="6">
    <location>
        <position position="53"/>
    </location>
    <ligand>
        <name>Fe cation</name>
        <dbReference type="ChEBI" id="CHEBI:24875"/>
        <label>1</label>
    </ligand>
</feature>
<evidence type="ECO:0000259" key="8">
    <source>
        <dbReference type="PROSITE" id="PS50905"/>
    </source>
</evidence>
<evidence type="ECO:0000313" key="9">
    <source>
        <dbReference type="EMBL" id="KPK67862.1"/>
    </source>
</evidence>
<dbReference type="GO" id="GO:0005829">
    <property type="term" value="C:cytosol"/>
    <property type="evidence" value="ECO:0007669"/>
    <property type="project" value="TreeGrafter"/>
</dbReference>
<dbReference type="PROSITE" id="PS50905">
    <property type="entry name" value="FERRITIN_LIKE"/>
    <property type="match status" value="1"/>
</dbReference>
<dbReference type="InterPro" id="IPR009040">
    <property type="entry name" value="Ferritin-like_diiron"/>
</dbReference>
<dbReference type="InterPro" id="IPR001519">
    <property type="entry name" value="Ferritin"/>
</dbReference>
<proteinExistence type="inferred from homology"/>
<dbReference type="GO" id="GO:0042802">
    <property type="term" value="F:identical protein binding"/>
    <property type="evidence" value="ECO:0007669"/>
    <property type="project" value="UniProtKB-ARBA"/>
</dbReference>
<reference evidence="9 10" key="1">
    <citation type="journal article" date="2015" name="Microbiome">
        <title>Genomic resolution of linkages in carbon, nitrogen, and sulfur cycling among widespread estuary sediment bacteria.</title>
        <authorList>
            <person name="Baker B.J."/>
            <person name="Lazar C.S."/>
            <person name="Teske A.P."/>
            <person name="Dick G.J."/>
        </authorList>
    </citation>
    <scope>NUCLEOTIDE SEQUENCE [LARGE SCALE GENOMIC DNA]</scope>
    <source>
        <strain evidence="9">SM23_40</strain>
    </source>
</reference>
<dbReference type="GO" id="GO:0008198">
    <property type="term" value="F:ferrous iron binding"/>
    <property type="evidence" value="ECO:0007669"/>
    <property type="project" value="TreeGrafter"/>
</dbReference>
<dbReference type="CDD" id="cd01055">
    <property type="entry name" value="Nonheme_Ferritin"/>
    <property type="match status" value="1"/>
</dbReference>
<comment type="caution">
    <text evidence="9">The sequence shown here is derived from an EMBL/GenBank/DDBJ whole genome shotgun (WGS) entry which is preliminary data.</text>
</comment>
<dbReference type="Gene3D" id="1.20.1260.10">
    <property type="match status" value="1"/>
</dbReference>
<evidence type="ECO:0000256" key="6">
    <source>
        <dbReference type="PIRSR" id="PIRSR601519-1"/>
    </source>
</evidence>
<evidence type="ECO:0000313" key="10">
    <source>
        <dbReference type="Proteomes" id="UP000051717"/>
    </source>
</evidence>
<dbReference type="Proteomes" id="UP000051717">
    <property type="component" value="Unassembled WGS sequence"/>
</dbReference>
<dbReference type="PANTHER" id="PTHR11431:SF127">
    <property type="entry name" value="BACTERIAL NON-HEME FERRITIN"/>
    <property type="match status" value="1"/>
</dbReference>
<dbReference type="AlphaFoldDB" id="A0A0S8G4G0"/>
<keyword evidence="4" id="KW-0560">Oxidoreductase</keyword>
<dbReference type="InterPro" id="IPR012347">
    <property type="entry name" value="Ferritin-like"/>
</dbReference>
<gene>
    <name evidence="9" type="ORF">AMJ82_09710</name>
</gene>
<dbReference type="PANTHER" id="PTHR11431">
    <property type="entry name" value="FERRITIN"/>
    <property type="match status" value="1"/>
</dbReference>
<evidence type="ECO:0000256" key="1">
    <source>
        <dbReference type="ARBA" id="ARBA00006950"/>
    </source>
</evidence>
<feature type="domain" description="Ferritin-like diiron" evidence="8">
    <location>
        <begin position="1"/>
        <end position="145"/>
    </location>
</feature>
<keyword evidence="5 6" id="KW-0408">Iron</keyword>
<dbReference type="Pfam" id="PF00210">
    <property type="entry name" value="Ferritin"/>
    <property type="match status" value="1"/>
</dbReference>
<protein>
    <recommendedName>
        <fullName evidence="7">Ferritin</fullName>
        <ecNumber evidence="7">1.16.3.2</ecNumber>
    </recommendedName>
</protein>
<feature type="binding site" evidence="6">
    <location>
        <position position="127"/>
    </location>
    <ligand>
        <name>Fe cation</name>
        <dbReference type="ChEBI" id="CHEBI:24875"/>
        <label>1</label>
    </ligand>
</feature>
<dbReference type="FunFam" id="1.20.1260.10:FF:000001">
    <property type="entry name" value="Non-heme ferritin"/>
    <property type="match status" value="1"/>
</dbReference>
<feature type="binding site" evidence="6">
    <location>
        <position position="50"/>
    </location>
    <ligand>
        <name>Fe cation</name>
        <dbReference type="ChEBI" id="CHEBI:24875"/>
        <label>1</label>
    </ligand>
</feature>
<comment type="subcellular location">
    <subcellularLocation>
        <location evidence="7">Cytoplasm</location>
    </subcellularLocation>
</comment>
<keyword evidence="7" id="KW-0963">Cytoplasm</keyword>
<feature type="binding site" evidence="6">
    <location>
        <position position="17"/>
    </location>
    <ligand>
        <name>Fe cation</name>
        <dbReference type="ChEBI" id="CHEBI:24875"/>
        <label>1</label>
    </ligand>
</feature>
<dbReference type="SUPFAM" id="SSF47240">
    <property type="entry name" value="Ferritin-like"/>
    <property type="match status" value="1"/>
</dbReference>
<keyword evidence="2 7" id="KW-0409">Iron storage</keyword>
<dbReference type="GO" id="GO:0006879">
    <property type="term" value="P:intracellular iron ion homeostasis"/>
    <property type="evidence" value="ECO:0007669"/>
    <property type="project" value="UniProtKB-KW"/>
</dbReference>
<feature type="binding site" evidence="6">
    <location>
        <position position="94"/>
    </location>
    <ligand>
        <name>Fe cation</name>
        <dbReference type="ChEBI" id="CHEBI:24875"/>
        <label>1</label>
    </ligand>
</feature>
<evidence type="ECO:0000256" key="7">
    <source>
        <dbReference type="RuleBase" id="RU361145"/>
    </source>
</evidence>
<dbReference type="InterPro" id="IPR008331">
    <property type="entry name" value="Ferritin_DPS_dom"/>
</dbReference>
<accession>A0A0S8G4G0</accession>
<comment type="catalytic activity">
    <reaction evidence="7">
        <text>4 Fe(2+) + O2 + 6 H2O = 4 iron(III) oxide-hydroxide + 12 H(+)</text>
        <dbReference type="Rhea" id="RHEA:11972"/>
        <dbReference type="ChEBI" id="CHEBI:15377"/>
        <dbReference type="ChEBI" id="CHEBI:15378"/>
        <dbReference type="ChEBI" id="CHEBI:15379"/>
        <dbReference type="ChEBI" id="CHEBI:29033"/>
        <dbReference type="ChEBI" id="CHEBI:78619"/>
        <dbReference type="EC" id="1.16.3.2"/>
    </reaction>
</comment>
<dbReference type="EMBL" id="LJUI01000103">
    <property type="protein sequence ID" value="KPK67862.1"/>
    <property type="molecule type" value="Genomic_DNA"/>
</dbReference>
<dbReference type="GO" id="GO:0004322">
    <property type="term" value="F:ferroxidase activity"/>
    <property type="evidence" value="ECO:0007669"/>
    <property type="project" value="TreeGrafter"/>
</dbReference>
<evidence type="ECO:0000256" key="5">
    <source>
        <dbReference type="ARBA" id="ARBA00023004"/>
    </source>
</evidence>
<comment type="function">
    <text evidence="7">Iron-storage protein.</text>
</comment>